<dbReference type="AlphaFoldDB" id="A0A5N6JVH8"/>
<comment type="caution">
    <text evidence="2">The sequence shown here is derived from an EMBL/GenBank/DDBJ whole genome shotgun (WGS) entry which is preliminary data.</text>
</comment>
<dbReference type="Proteomes" id="UP000326757">
    <property type="component" value="Unassembled WGS sequence"/>
</dbReference>
<keyword evidence="3" id="KW-1185">Reference proteome</keyword>
<dbReference type="EMBL" id="VIGI01000013">
    <property type="protein sequence ID" value="KAB8292361.1"/>
    <property type="molecule type" value="Genomic_DNA"/>
</dbReference>
<proteinExistence type="predicted"/>
<evidence type="ECO:0000313" key="2">
    <source>
        <dbReference type="EMBL" id="KAB8292361.1"/>
    </source>
</evidence>
<gene>
    <name evidence="2" type="ORF">EYC80_008099</name>
</gene>
<feature type="region of interest" description="Disordered" evidence="1">
    <location>
        <begin position="36"/>
        <end position="59"/>
    </location>
</feature>
<protein>
    <submittedName>
        <fullName evidence="2">Uncharacterized protein</fullName>
    </submittedName>
</protein>
<evidence type="ECO:0000256" key="1">
    <source>
        <dbReference type="SAM" id="MobiDB-lite"/>
    </source>
</evidence>
<reference evidence="2 3" key="1">
    <citation type="submission" date="2019-06" db="EMBL/GenBank/DDBJ databases">
        <title>Genome Sequence of the Brown Rot Fungal Pathogen Monilinia laxa.</title>
        <authorList>
            <person name="De Miccolis Angelini R.M."/>
            <person name="Landi L."/>
            <person name="Abate D."/>
            <person name="Pollastro S."/>
            <person name="Romanazzi G."/>
            <person name="Faretra F."/>
        </authorList>
    </citation>
    <scope>NUCLEOTIDE SEQUENCE [LARGE SCALE GENOMIC DNA]</scope>
    <source>
        <strain evidence="2 3">Mlax316</strain>
    </source>
</reference>
<name>A0A5N6JVH8_MONLA</name>
<evidence type="ECO:0000313" key="3">
    <source>
        <dbReference type="Proteomes" id="UP000326757"/>
    </source>
</evidence>
<sequence length="90" mass="10312">MQIWYSSTPFYATQLYIWTNRHNHPFKARHVACLPSSRSTPSAMPAEKHSGNGNAPASKSTERCLSYFFPSSLHLFSHSYRCPNLSHLRL</sequence>
<organism evidence="2 3">
    <name type="scientific">Monilinia laxa</name>
    <name type="common">Brown rot fungus</name>
    <name type="synonym">Sclerotinia laxa</name>
    <dbReference type="NCBI Taxonomy" id="61186"/>
    <lineage>
        <taxon>Eukaryota</taxon>
        <taxon>Fungi</taxon>
        <taxon>Dikarya</taxon>
        <taxon>Ascomycota</taxon>
        <taxon>Pezizomycotina</taxon>
        <taxon>Leotiomycetes</taxon>
        <taxon>Helotiales</taxon>
        <taxon>Sclerotiniaceae</taxon>
        <taxon>Monilinia</taxon>
    </lineage>
</organism>
<accession>A0A5N6JVH8</accession>